<feature type="compositionally biased region" description="Basic residues" evidence="1">
    <location>
        <begin position="422"/>
        <end position="432"/>
    </location>
</feature>
<dbReference type="AlphaFoldDB" id="A0A365YHE8"/>
<feature type="region of interest" description="Disordered" evidence="1">
    <location>
        <begin position="422"/>
        <end position="455"/>
    </location>
</feature>
<accession>A0A365YHE8</accession>
<feature type="region of interest" description="Disordered" evidence="1">
    <location>
        <begin position="336"/>
        <end position="360"/>
    </location>
</feature>
<name>A0A365YHE8_9MICC</name>
<dbReference type="RefSeq" id="WP_113607030.1">
    <property type="nucleotide sequence ID" value="NZ_JBNBOD010000001.1"/>
</dbReference>
<feature type="compositionally biased region" description="Basic and acidic residues" evidence="1">
    <location>
        <begin position="445"/>
        <end position="455"/>
    </location>
</feature>
<dbReference type="Proteomes" id="UP000252167">
    <property type="component" value="Unassembled WGS sequence"/>
</dbReference>
<dbReference type="SUPFAM" id="SSF53474">
    <property type="entry name" value="alpha/beta-Hydrolases"/>
    <property type="match status" value="1"/>
</dbReference>
<comment type="caution">
    <text evidence="2">The sequence shown here is derived from an EMBL/GenBank/DDBJ whole genome shotgun (WGS) entry which is preliminary data.</text>
</comment>
<evidence type="ECO:0000313" key="3">
    <source>
        <dbReference type="Proteomes" id="UP000252167"/>
    </source>
</evidence>
<dbReference type="InterPro" id="IPR029058">
    <property type="entry name" value="AB_hydrolase_fold"/>
</dbReference>
<evidence type="ECO:0000256" key="1">
    <source>
        <dbReference type="SAM" id="MobiDB-lite"/>
    </source>
</evidence>
<sequence>MGYDVNYNAVDYADSRAICVDVYTRLQQMELSLLRAAQQAAQCQDDVNLQCSIAGVAARGYNLALLAEHLRNGYLHATEAVIAGRRLDERVRAAIENYESAEQVTEKMLLAANWLHVVTRFLQETSGNGNRPPTQQMETMLQLLMLANPWNILRPEAGMDALVTETTKQLGEAIGTMDPDGRLELTGEQPPEQLQANGNLDDYATLHRLLYDGGAEEQGKFVIAQLDSKTFVLVLPGTQDGFGGANPFDSMGIVDGFGRDSENFAEPIARALEYSGAGPGDEVILTGYSQGGIHVANLLKNKLMRKKFTMTRALTLGSPIGGIPVPSEVRTLSVEDSKDMVPGTDGRQNRTSPRQMTVTFDGPRKDVEDALPQGGVFGPPHSLPNYEDHLRELQRNAAPDVRKQLEAFMLPPGPLTFRRFKLERKSLPKQKPRGQEPRGSGKQRKPLDHEIAPPH</sequence>
<evidence type="ECO:0008006" key="4">
    <source>
        <dbReference type="Google" id="ProtNLM"/>
    </source>
</evidence>
<gene>
    <name evidence="2" type="ORF">C1H84_07670</name>
</gene>
<keyword evidence="3" id="KW-1185">Reference proteome</keyword>
<proteinExistence type="predicted"/>
<organism evidence="2 3">
    <name type="scientific">Glutamicibacter soli</name>
    <dbReference type="NCBI Taxonomy" id="453836"/>
    <lineage>
        <taxon>Bacteria</taxon>
        <taxon>Bacillati</taxon>
        <taxon>Actinomycetota</taxon>
        <taxon>Actinomycetes</taxon>
        <taxon>Micrococcales</taxon>
        <taxon>Micrococcaceae</taxon>
        <taxon>Glutamicibacter</taxon>
    </lineage>
</organism>
<dbReference type="EMBL" id="POAF01000003">
    <property type="protein sequence ID" value="RBM01710.1"/>
    <property type="molecule type" value="Genomic_DNA"/>
</dbReference>
<protein>
    <recommendedName>
        <fullName evidence="4">PE-PPE domain-containing protein</fullName>
    </recommendedName>
</protein>
<feature type="compositionally biased region" description="Polar residues" evidence="1">
    <location>
        <begin position="349"/>
        <end position="358"/>
    </location>
</feature>
<reference evidence="2 3" key="1">
    <citation type="submission" date="2018-01" db="EMBL/GenBank/DDBJ databases">
        <title>Glutamicibacter soli strain NHPC-3 Whole genome sequence and assembly.</title>
        <authorList>
            <person name="Choudhury P."/>
            <person name="Gupta D."/>
            <person name="Sengupta K."/>
            <person name="Jawed A."/>
            <person name="Sultana N."/>
            <person name="Saha P."/>
        </authorList>
    </citation>
    <scope>NUCLEOTIDE SEQUENCE [LARGE SCALE GENOMIC DNA]</scope>
    <source>
        <strain evidence="2 3">NHPC-3</strain>
    </source>
</reference>
<evidence type="ECO:0000313" key="2">
    <source>
        <dbReference type="EMBL" id="RBM01710.1"/>
    </source>
</evidence>